<sequence>MKKILYIGVVMLAVFSIANSVLAKSVSDITYPVGELGNCESREACKTYCDDPANVNACISFGKQQNLISSVNPRANLAAVGENGETGPGGCENREACHTYCDESANAEECFTFGKEHGLITAEQEKKFEQKKKIDEVLKSGGGPGGCTSPEACKTYCSDSANLKECVTFGKANGLLSPDEASRMEKQGFKAVVHDDEERGPRPGKLDDNFEGPGNCKGPDECRKYCDDPVNQETCISYGVEHGFMSKEEGERARKMVNQTGPGGCRGQECKAYCDDPAHREECITHAEENGFMTKEKAMHAREMRKIEEQGGPGGCKGPDECRAYCEDQEAHGEECFQFGKEHNLINPDQQQRFEEGKMLRAKIQENGGPGGCTSPEGCKDFCSDPNNIEECNDFSVKQGAISPEQAQMRLEKFSRQAPGFDEQGRPVEGGPFDPRMRRPEGDGFMPPRGGQGEDGQPFARPDGCTTKEECEDVCKVNPEKCMGSGERPRMPIGEGRPPMVDENGKPIERFDMRNGMRPEDGEFREDGRQPFPPDGQWPDDRMPVDGKMFPPNPNVRDDQARKMNPEMMKDGRSPQPGSEPRPFNDQNRDMKPGDSPMQRPPATAPYRSPDGVFGDRQIPPRPANGEFQKDQMSGDMLPQPTMPGGTFQPRTDGFVPPPPPTGINQTPPPPTGGTAPAEGTSFSPPPPPPSDENKVF</sequence>
<feature type="compositionally biased region" description="Basic and acidic residues" evidence="1">
    <location>
        <begin position="503"/>
        <end position="529"/>
    </location>
</feature>
<accession>A0A2H0KAA7</accession>
<feature type="compositionally biased region" description="Basic and acidic residues" evidence="1">
    <location>
        <begin position="466"/>
        <end position="479"/>
    </location>
</feature>
<evidence type="ECO:0000256" key="1">
    <source>
        <dbReference type="SAM" id="MobiDB-lite"/>
    </source>
</evidence>
<name>A0A2H0KAA7_9BACT</name>
<organism evidence="3 4">
    <name type="scientific">Candidatus Taylorbacteria bacterium CG11_big_fil_rev_8_21_14_0_20_46_11</name>
    <dbReference type="NCBI Taxonomy" id="1975025"/>
    <lineage>
        <taxon>Bacteria</taxon>
        <taxon>Candidatus Tayloriibacteriota</taxon>
    </lineage>
</organism>
<evidence type="ECO:0000313" key="3">
    <source>
        <dbReference type="EMBL" id="PIQ68179.1"/>
    </source>
</evidence>
<evidence type="ECO:0000256" key="2">
    <source>
        <dbReference type="SAM" id="SignalP"/>
    </source>
</evidence>
<feature type="compositionally biased region" description="Pro residues" evidence="1">
    <location>
        <begin position="656"/>
        <end position="672"/>
    </location>
</feature>
<dbReference type="Proteomes" id="UP000229342">
    <property type="component" value="Unassembled WGS sequence"/>
</dbReference>
<comment type="caution">
    <text evidence="3">The sequence shown here is derived from an EMBL/GenBank/DDBJ whole genome shotgun (WGS) entry which is preliminary data.</text>
</comment>
<feature type="signal peptide" evidence="2">
    <location>
        <begin position="1"/>
        <end position="23"/>
    </location>
</feature>
<feature type="region of interest" description="Disordered" evidence="1">
    <location>
        <begin position="415"/>
        <end position="697"/>
    </location>
</feature>
<gene>
    <name evidence="3" type="ORF">COV91_05485</name>
</gene>
<dbReference type="AlphaFoldDB" id="A0A2H0KAA7"/>
<feature type="compositionally biased region" description="Basic and acidic residues" evidence="1">
    <location>
        <begin position="556"/>
        <end position="573"/>
    </location>
</feature>
<keyword evidence="2" id="KW-0732">Signal</keyword>
<feature type="chain" id="PRO_5013749000" evidence="2">
    <location>
        <begin position="24"/>
        <end position="697"/>
    </location>
</feature>
<protein>
    <submittedName>
        <fullName evidence="3">Uncharacterized protein</fullName>
    </submittedName>
</protein>
<reference evidence="3 4" key="1">
    <citation type="submission" date="2017-09" db="EMBL/GenBank/DDBJ databases">
        <title>Depth-based differentiation of microbial function through sediment-hosted aquifers and enrichment of novel symbionts in the deep terrestrial subsurface.</title>
        <authorList>
            <person name="Probst A.J."/>
            <person name="Ladd B."/>
            <person name="Jarett J.K."/>
            <person name="Geller-Mcgrath D.E."/>
            <person name="Sieber C.M."/>
            <person name="Emerson J.B."/>
            <person name="Anantharaman K."/>
            <person name="Thomas B.C."/>
            <person name="Malmstrom R."/>
            <person name="Stieglmeier M."/>
            <person name="Klingl A."/>
            <person name="Woyke T."/>
            <person name="Ryan C.M."/>
            <person name="Banfield J.F."/>
        </authorList>
    </citation>
    <scope>NUCLEOTIDE SEQUENCE [LARGE SCALE GENOMIC DNA]</scope>
    <source>
        <strain evidence="3">CG11_big_fil_rev_8_21_14_0_20_46_11</strain>
    </source>
</reference>
<proteinExistence type="predicted"/>
<evidence type="ECO:0000313" key="4">
    <source>
        <dbReference type="Proteomes" id="UP000229342"/>
    </source>
</evidence>
<dbReference type="EMBL" id="PCVG01000075">
    <property type="protein sequence ID" value="PIQ68179.1"/>
    <property type="molecule type" value="Genomic_DNA"/>
</dbReference>